<protein>
    <submittedName>
        <fullName evidence="2">Uncharacterized protein</fullName>
    </submittedName>
</protein>
<dbReference type="AlphaFoldDB" id="A0AAV7N209"/>
<organism evidence="2 3">
    <name type="scientific">Pleurodeles waltl</name>
    <name type="common">Iberian ribbed newt</name>
    <dbReference type="NCBI Taxonomy" id="8319"/>
    <lineage>
        <taxon>Eukaryota</taxon>
        <taxon>Metazoa</taxon>
        <taxon>Chordata</taxon>
        <taxon>Craniata</taxon>
        <taxon>Vertebrata</taxon>
        <taxon>Euteleostomi</taxon>
        <taxon>Amphibia</taxon>
        <taxon>Batrachia</taxon>
        <taxon>Caudata</taxon>
        <taxon>Salamandroidea</taxon>
        <taxon>Salamandridae</taxon>
        <taxon>Pleurodelinae</taxon>
        <taxon>Pleurodeles</taxon>
    </lineage>
</organism>
<evidence type="ECO:0000256" key="1">
    <source>
        <dbReference type="SAM" id="MobiDB-lite"/>
    </source>
</evidence>
<comment type="caution">
    <text evidence="2">The sequence shown here is derived from an EMBL/GenBank/DDBJ whole genome shotgun (WGS) entry which is preliminary data.</text>
</comment>
<name>A0AAV7N209_PLEWA</name>
<feature type="compositionally biased region" description="Polar residues" evidence="1">
    <location>
        <begin position="28"/>
        <end position="41"/>
    </location>
</feature>
<reference evidence="2" key="1">
    <citation type="journal article" date="2022" name="bioRxiv">
        <title>Sequencing and chromosome-scale assembly of the giantPleurodeles waltlgenome.</title>
        <authorList>
            <person name="Brown T."/>
            <person name="Elewa A."/>
            <person name="Iarovenko S."/>
            <person name="Subramanian E."/>
            <person name="Araus A.J."/>
            <person name="Petzold A."/>
            <person name="Susuki M."/>
            <person name="Suzuki K.-i.T."/>
            <person name="Hayashi T."/>
            <person name="Toyoda A."/>
            <person name="Oliveira C."/>
            <person name="Osipova E."/>
            <person name="Leigh N.D."/>
            <person name="Simon A."/>
            <person name="Yun M.H."/>
        </authorList>
    </citation>
    <scope>NUCLEOTIDE SEQUENCE</scope>
    <source>
        <strain evidence="2">20211129_DDA</strain>
        <tissue evidence="2">Liver</tissue>
    </source>
</reference>
<dbReference type="Proteomes" id="UP001066276">
    <property type="component" value="Chromosome 9"/>
</dbReference>
<accession>A0AAV7N209</accession>
<keyword evidence="3" id="KW-1185">Reference proteome</keyword>
<dbReference type="EMBL" id="JANPWB010000013">
    <property type="protein sequence ID" value="KAJ1108955.1"/>
    <property type="molecule type" value="Genomic_DNA"/>
</dbReference>
<proteinExistence type="predicted"/>
<gene>
    <name evidence="2" type="ORF">NDU88_006325</name>
</gene>
<feature type="region of interest" description="Disordered" evidence="1">
    <location>
        <begin position="1"/>
        <end position="43"/>
    </location>
</feature>
<evidence type="ECO:0000313" key="3">
    <source>
        <dbReference type="Proteomes" id="UP001066276"/>
    </source>
</evidence>
<evidence type="ECO:0000313" key="2">
    <source>
        <dbReference type="EMBL" id="KAJ1108955.1"/>
    </source>
</evidence>
<sequence>MGKADRKQTKLMFDQRRQDCMTDPTADNPVQDQAGGESSTQEPDRQAMFLSFKHSLTAIDTKVYLVTNRFDRLKEKVDRHNEFINKLESHMSAVEDESTVADEKLQQMEQVLDVIISKNKDSEVRSQRNNLSIMGFSESIAMDCINDYVKAMLHTLFGSSFPSGL</sequence>
<feature type="compositionally biased region" description="Basic and acidic residues" evidence="1">
    <location>
        <begin position="1"/>
        <end position="20"/>
    </location>
</feature>